<dbReference type="Proteomes" id="UP001220324">
    <property type="component" value="Unassembled WGS sequence"/>
</dbReference>
<keyword evidence="2" id="KW-0238">DNA-binding</keyword>
<dbReference type="GO" id="GO:0000976">
    <property type="term" value="F:transcription cis-regulatory region binding"/>
    <property type="evidence" value="ECO:0007669"/>
    <property type="project" value="TreeGrafter"/>
</dbReference>
<evidence type="ECO:0000259" key="6">
    <source>
        <dbReference type="PROSITE" id="PS50048"/>
    </source>
</evidence>
<dbReference type="AlphaFoldDB" id="A0AAD6CZD6"/>
<feature type="domain" description="Zn(2)-C6 fungal-type" evidence="6">
    <location>
        <begin position="64"/>
        <end position="94"/>
    </location>
</feature>
<feature type="region of interest" description="Disordered" evidence="5">
    <location>
        <begin position="1"/>
        <end position="63"/>
    </location>
</feature>
<dbReference type="PROSITE" id="PS00463">
    <property type="entry name" value="ZN2_CY6_FUNGAL_1"/>
    <property type="match status" value="1"/>
</dbReference>
<gene>
    <name evidence="7" type="ORF">N7494_003757</name>
</gene>
<dbReference type="EMBL" id="JAQIZZ010000003">
    <property type="protein sequence ID" value="KAJ5546172.1"/>
    <property type="molecule type" value="Genomic_DNA"/>
</dbReference>
<evidence type="ECO:0000256" key="1">
    <source>
        <dbReference type="ARBA" id="ARBA00023015"/>
    </source>
</evidence>
<dbReference type="PANTHER" id="PTHR37534">
    <property type="entry name" value="TRANSCRIPTIONAL ACTIVATOR PROTEIN UGA3"/>
    <property type="match status" value="1"/>
</dbReference>
<evidence type="ECO:0000256" key="4">
    <source>
        <dbReference type="ARBA" id="ARBA00023242"/>
    </source>
</evidence>
<comment type="caution">
    <text evidence="7">The sequence shown here is derived from an EMBL/GenBank/DDBJ whole genome shotgun (WGS) entry which is preliminary data.</text>
</comment>
<dbReference type="GO" id="GO:0045944">
    <property type="term" value="P:positive regulation of transcription by RNA polymerase II"/>
    <property type="evidence" value="ECO:0007669"/>
    <property type="project" value="TreeGrafter"/>
</dbReference>
<keyword evidence="4" id="KW-0539">Nucleus</keyword>
<keyword evidence="8" id="KW-1185">Reference proteome</keyword>
<dbReference type="SUPFAM" id="SSF57701">
    <property type="entry name" value="Zn2/Cys6 DNA-binding domain"/>
    <property type="match status" value="1"/>
</dbReference>
<dbReference type="GO" id="GO:0005634">
    <property type="term" value="C:nucleus"/>
    <property type="evidence" value="ECO:0007669"/>
    <property type="project" value="TreeGrafter"/>
</dbReference>
<proteinExistence type="predicted"/>
<sequence>MNLTTRAQAKSQSKSQSPREPSPKEDPKARTPKSQKDNSPRPPSANRKKSSENADTKAKRTRTGCLTCRERHLKCDEALGRCLNCRKSDRICRRGVRLNFIDIQTVEPPHVITRAQGAKLTFRDDSRIIASEYVGGFERYPPPQPDSPIQERRQIQQEALNLMGPDQLASLFQSVAHSFDPSGFDISHSATTDFLFGADTWHDAHLVPGDELLPHGTSNFAQKLAMKHYSAASLTDPEQVFLLQLFVEEVGPWIDSMDSMRHFTQILPLHAIDEPLLLKALVACGARQAFLIDPSYGAEKVLHYYEAANQDLLHAIQDPNRDSVLCATAALLLGIYEMMSSQPLTKHTAGSRALIRECRWTAKTPSLGGSCFWVSISMEVLHCLNYMCPLSWNPDTWGVDMHMEQVQPFWKSDDQWLHRIIYICAKIANFRVSAQHLQSLNDPSQNTQFNDAVQEWNHYNAWCEQWAHSIPRSMKPLSNIQPWQAESKSTFPKIWLLKRPAIISQLFYHAACIVLARAHPMASSLHMEMRKMQQAHAYDLCGLAANLKPRDMPYVSIQCLSIAAESLEARDSQEEVLHLLEVITKDTHWHSESIKERLKRHWGWSHPQTVDPAHMHNSFYDLDPALSVHGSSDFSRITNPLLDSSDFSMENHPYQGYYVAPHHHIVDQYSYGSYLV</sequence>
<keyword evidence="1" id="KW-0805">Transcription regulation</keyword>
<protein>
    <recommendedName>
        <fullName evidence="6">Zn(2)-C6 fungal-type domain-containing protein</fullName>
    </recommendedName>
</protein>
<accession>A0AAD6CZD6</accession>
<dbReference type="InterPro" id="IPR036864">
    <property type="entry name" value="Zn2-C6_fun-type_DNA-bd_sf"/>
</dbReference>
<dbReference type="CDD" id="cd12148">
    <property type="entry name" value="fungal_TF_MHR"/>
    <property type="match status" value="1"/>
</dbReference>
<feature type="compositionally biased region" description="Basic and acidic residues" evidence="5">
    <location>
        <begin position="49"/>
        <end position="58"/>
    </location>
</feature>
<dbReference type="GO" id="GO:0008270">
    <property type="term" value="F:zinc ion binding"/>
    <property type="evidence" value="ECO:0007669"/>
    <property type="project" value="InterPro"/>
</dbReference>
<evidence type="ECO:0000256" key="5">
    <source>
        <dbReference type="SAM" id="MobiDB-lite"/>
    </source>
</evidence>
<dbReference type="SMART" id="SM00066">
    <property type="entry name" value="GAL4"/>
    <property type="match status" value="1"/>
</dbReference>
<dbReference type="PANTHER" id="PTHR37534:SF40">
    <property type="entry name" value="ZN(2)-C6 FUNGAL-TYPE DOMAIN-CONTAINING PROTEIN"/>
    <property type="match status" value="1"/>
</dbReference>
<evidence type="ECO:0000256" key="2">
    <source>
        <dbReference type="ARBA" id="ARBA00023125"/>
    </source>
</evidence>
<keyword evidence="3" id="KW-0804">Transcription</keyword>
<feature type="compositionally biased region" description="Low complexity" evidence="5">
    <location>
        <begin position="7"/>
        <end position="16"/>
    </location>
</feature>
<dbReference type="PROSITE" id="PS50048">
    <property type="entry name" value="ZN2_CY6_FUNGAL_2"/>
    <property type="match status" value="1"/>
</dbReference>
<evidence type="ECO:0000256" key="3">
    <source>
        <dbReference type="ARBA" id="ARBA00023163"/>
    </source>
</evidence>
<dbReference type="CDD" id="cd00067">
    <property type="entry name" value="GAL4"/>
    <property type="match status" value="1"/>
</dbReference>
<reference evidence="7 8" key="1">
    <citation type="journal article" date="2023" name="IMA Fungus">
        <title>Comparative genomic study of the Penicillium genus elucidates a diverse pangenome and 15 lateral gene transfer events.</title>
        <authorList>
            <person name="Petersen C."/>
            <person name="Sorensen T."/>
            <person name="Nielsen M.R."/>
            <person name="Sondergaard T.E."/>
            <person name="Sorensen J.L."/>
            <person name="Fitzpatrick D.A."/>
            <person name="Frisvad J.C."/>
            <person name="Nielsen K.L."/>
        </authorList>
    </citation>
    <scope>NUCLEOTIDE SEQUENCE [LARGE SCALE GENOMIC DNA]</scope>
    <source>
        <strain evidence="7 8">IBT 35679</strain>
    </source>
</reference>
<dbReference type="InterPro" id="IPR001138">
    <property type="entry name" value="Zn2Cys6_DnaBD"/>
</dbReference>
<organism evidence="7 8">
    <name type="scientific">Penicillium frequentans</name>
    <dbReference type="NCBI Taxonomy" id="3151616"/>
    <lineage>
        <taxon>Eukaryota</taxon>
        <taxon>Fungi</taxon>
        <taxon>Dikarya</taxon>
        <taxon>Ascomycota</taxon>
        <taxon>Pezizomycotina</taxon>
        <taxon>Eurotiomycetes</taxon>
        <taxon>Eurotiomycetidae</taxon>
        <taxon>Eurotiales</taxon>
        <taxon>Aspergillaceae</taxon>
        <taxon>Penicillium</taxon>
    </lineage>
</organism>
<feature type="compositionally biased region" description="Basic and acidic residues" evidence="5">
    <location>
        <begin position="21"/>
        <end position="39"/>
    </location>
</feature>
<name>A0AAD6CZD6_9EURO</name>
<dbReference type="Pfam" id="PF00172">
    <property type="entry name" value="Zn_clus"/>
    <property type="match status" value="1"/>
</dbReference>
<evidence type="ECO:0000313" key="7">
    <source>
        <dbReference type="EMBL" id="KAJ5546172.1"/>
    </source>
</evidence>
<dbReference type="GO" id="GO:0000981">
    <property type="term" value="F:DNA-binding transcription factor activity, RNA polymerase II-specific"/>
    <property type="evidence" value="ECO:0007669"/>
    <property type="project" value="InterPro"/>
</dbReference>
<evidence type="ECO:0000313" key="8">
    <source>
        <dbReference type="Proteomes" id="UP001220324"/>
    </source>
</evidence>